<dbReference type="GO" id="GO:0046872">
    <property type="term" value="F:metal ion binding"/>
    <property type="evidence" value="ECO:0007669"/>
    <property type="project" value="UniProtKB-KW"/>
</dbReference>
<dbReference type="NCBIfam" id="TIGR00486">
    <property type="entry name" value="YbgI_SA1388"/>
    <property type="match status" value="1"/>
</dbReference>
<dbReference type="RefSeq" id="WP_116269590.1">
    <property type="nucleotide sequence ID" value="NZ_BGZJ01000001.1"/>
</dbReference>
<comment type="caution">
    <text evidence="4">The sequence shown here is derived from an EMBL/GenBank/DDBJ whole genome shotgun (WGS) entry which is preliminary data.</text>
</comment>
<feature type="binding site" evidence="3">
    <location>
        <position position="64"/>
    </location>
    <ligand>
        <name>a divalent metal cation</name>
        <dbReference type="ChEBI" id="CHEBI:60240"/>
        <label>2</label>
    </ligand>
</feature>
<dbReference type="GO" id="GO:0005737">
    <property type="term" value="C:cytoplasm"/>
    <property type="evidence" value="ECO:0007669"/>
    <property type="project" value="TreeGrafter"/>
</dbReference>
<feature type="binding site" evidence="3">
    <location>
        <position position="221"/>
    </location>
    <ligand>
        <name>a divalent metal cation</name>
        <dbReference type="ChEBI" id="CHEBI:60240"/>
        <label>1</label>
    </ligand>
</feature>
<accession>A0A401LKR0</accession>
<accession>A0A388SCC2</accession>
<dbReference type="Proteomes" id="UP000266091">
    <property type="component" value="Unassembled WGS sequence"/>
</dbReference>
<proteinExistence type="inferred from homology"/>
<keyword evidence="2 3" id="KW-0479">Metal-binding</keyword>
<dbReference type="InterPro" id="IPR036069">
    <property type="entry name" value="DUF34/NIF3_sf"/>
</dbReference>
<evidence type="ECO:0000256" key="3">
    <source>
        <dbReference type="PIRSR" id="PIRSR602678-1"/>
    </source>
</evidence>
<sequence>MRNRTLVEKLNTLLEPERFHDYAPNGLQVEGKGEISHVVTGVTASLALLEAAADLHADAVLVHHGWFWKRDTPCITGIRYKRIQTALSAGLNLIAYHLPLDAHPELGNNAQIAKRLGIIPEGQWGEMDLGWTGTLSAGSLTAKEFAGLCEKTFRRTPLLVGPEDKVVRRICWCSGAAQGFFEEAVDQGADLYLSGEISEPTVHIAEETGVPYLSCGHHATERFGIQALGAWVEENCGLQVTHIDIDNPV</sequence>
<dbReference type="AlphaFoldDB" id="A0A388SCC2"/>
<evidence type="ECO:0000256" key="2">
    <source>
        <dbReference type="ARBA" id="ARBA00022723"/>
    </source>
</evidence>
<organism evidence="4 5">
    <name type="scientific">Mesosutterella multiformis</name>
    <dbReference type="NCBI Taxonomy" id="2259133"/>
    <lineage>
        <taxon>Bacteria</taxon>
        <taxon>Pseudomonadati</taxon>
        <taxon>Pseudomonadota</taxon>
        <taxon>Betaproteobacteria</taxon>
        <taxon>Burkholderiales</taxon>
        <taxon>Sutterellaceae</taxon>
        <taxon>Mesosutterella</taxon>
    </lineage>
</organism>
<feature type="binding site" evidence="3">
    <location>
        <position position="217"/>
    </location>
    <ligand>
        <name>a divalent metal cation</name>
        <dbReference type="ChEBI" id="CHEBI:60240"/>
        <label>1</label>
    </ligand>
</feature>
<dbReference type="Pfam" id="PF01784">
    <property type="entry name" value="DUF34_NIF3"/>
    <property type="match status" value="1"/>
</dbReference>
<dbReference type="InterPro" id="IPR002678">
    <property type="entry name" value="DUF34/NIF3"/>
</dbReference>
<evidence type="ECO:0000313" key="4">
    <source>
        <dbReference type="EMBL" id="GBO93139.1"/>
    </source>
</evidence>
<reference evidence="4 5" key="1">
    <citation type="journal article" date="2018" name="Int. J. Syst. Evol. Microbiol.">
        <title>Mesosutterella multiformis gen. nov., sp. nov., a member of the family Sutterellaceae and Sutterella megalosphaeroides sp. nov., isolated from human faeces.</title>
        <authorList>
            <person name="Sakamoto M."/>
            <person name="Ikeyama N."/>
            <person name="Kunihiro T."/>
            <person name="Iino T."/>
            <person name="Yuki M."/>
            <person name="Ohkuma M."/>
        </authorList>
    </citation>
    <scope>NUCLEOTIDE SEQUENCE [LARGE SCALE GENOMIC DNA]</scope>
    <source>
        <strain evidence="4 5">4NBBH2</strain>
    </source>
</reference>
<dbReference type="PANTHER" id="PTHR13799:SF14">
    <property type="entry name" value="GTP CYCLOHYDROLASE 1 TYPE 2 HOMOLOG"/>
    <property type="match status" value="1"/>
</dbReference>
<keyword evidence="5" id="KW-1185">Reference proteome</keyword>
<evidence type="ECO:0000256" key="1">
    <source>
        <dbReference type="ARBA" id="ARBA00006964"/>
    </source>
</evidence>
<dbReference type="OrthoDB" id="9800881at2"/>
<dbReference type="EMBL" id="BGZJ01000001">
    <property type="protein sequence ID" value="GBO93139.1"/>
    <property type="molecule type" value="Genomic_DNA"/>
</dbReference>
<dbReference type="GO" id="GO:0016787">
    <property type="term" value="F:hydrolase activity"/>
    <property type="evidence" value="ECO:0007669"/>
    <property type="project" value="UniProtKB-KW"/>
</dbReference>
<dbReference type="Gene3D" id="3.40.1390.30">
    <property type="entry name" value="NIF3 (NGG1p interacting factor 3)-like"/>
    <property type="match status" value="2"/>
</dbReference>
<comment type="similarity">
    <text evidence="1">Belongs to the GTP cyclohydrolase I type 2/NIF3 family.</text>
</comment>
<dbReference type="SUPFAM" id="SSF102705">
    <property type="entry name" value="NIF3 (NGG1p interacting factor 3)-like"/>
    <property type="match status" value="1"/>
</dbReference>
<dbReference type="PANTHER" id="PTHR13799">
    <property type="entry name" value="NGG1 INTERACTING FACTOR 3"/>
    <property type="match status" value="1"/>
</dbReference>
<name>A0A388SCC2_9BURK</name>
<gene>
    <name evidence="4" type="ORF">MESMUL_04930</name>
</gene>
<protein>
    <submittedName>
        <fullName evidence="4">GTP cyclohydrolase 1 type 2</fullName>
    </submittedName>
</protein>
<keyword evidence="4" id="KW-0378">Hydrolase</keyword>
<evidence type="ECO:0000313" key="5">
    <source>
        <dbReference type="Proteomes" id="UP000266091"/>
    </source>
</evidence>
<feature type="binding site" evidence="3">
    <location>
        <position position="63"/>
    </location>
    <ligand>
        <name>a divalent metal cation</name>
        <dbReference type="ChEBI" id="CHEBI:60240"/>
        <label>1</label>
    </ligand>
</feature>
<feature type="binding site" evidence="3">
    <location>
        <position position="101"/>
    </location>
    <ligand>
        <name>a divalent metal cation</name>
        <dbReference type="ChEBI" id="CHEBI:60240"/>
        <label>1</label>
    </ligand>
</feature>